<protein>
    <submittedName>
        <fullName evidence="1">Uncharacterized protein</fullName>
    </submittedName>
</protein>
<dbReference type="RefSeq" id="WP_164004048.1">
    <property type="nucleotide sequence ID" value="NZ_JAAIKD010000002.1"/>
</dbReference>
<sequence>MAENRIECFLGIDREIMRVVACDVYAFGRRVYRQFSSGCIEMTLSRSGLDTFRFYSMRRNSPIVFVKVFVQVFVQVFVLNQQSPILTSFCHLNFFRKFSTKI</sequence>
<accession>A0A6B3QYQ6</accession>
<keyword evidence="2" id="KW-1185">Reference proteome</keyword>
<evidence type="ECO:0000313" key="2">
    <source>
        <dbReference type="Proteomes" id="UP000478505"/>
    </source>
</evidence>
<name>A0A6B3QYQ6_9FLAO</name>
<reference evidence="1 2" key="1">
    <citation type="submission" date="2020-02" db="EMBL/GenBank/DDBJ databases">
        <title>Flavobacteriaceae Psychroflexus bacterium YR1-1, complete genome.</title>
        <authorList>
            <person name="Li Y."/>
            <person name="Wu S."/>
        </authorList>
    </citation>
    <scope>NUCLEOTIDE SEQUENCE [LARGE SCALE GENOMIC DNA]</scope>
    <source>
        <strain evidence="1 2">YR1-1</strain>
    </source>
</reference>
<organism evidence="1 2">
    <name type="scientific">Psychroflexus aurantiacus</name>
    <dbReference type="NCBI Taxonomy" id="2709310"/>
    <lineage>
        <taxon>Bacteria</taxon>
        <taxon>Pseudomonadati</taxon>
        <taxon>Bacteroidota</taxon>
        <taxon>Flavobacteriia</taxon>
        <taxon>Flavobacteriales</taxon>
        <taxon>Flavobacteriaceae</taxon>
        <taxon>Psychroflexus</taxon>
    </lineage>
</organism>
<dbReference type="AlphaFoldDB" id="A0A6B3QYQ6"/>
<proteinExistence type="predicted"/>
<gene>
    <name evidence="1" type="ORF">G3567_04065</name>
</gene>
<dbReference type="Proteomes" id="UP000478505">
    <property type="component" value="Unassembled WGS sequence"/>
</dbReference>
<evidence type="ECO:0000313" key="1">
    <source>
        <dbReference type="EMBL" id="NEV93326.1"/>
    </source>
</evidence>
<comment type="caution">
    <text evidence="1">The sequence shown here is derived from an EMBL/GenBank/DDBJ whole genome shotgun (WGS) entry which is preliminary data.</text>
</comment>
<dbReference type="EMBL" id="JAAIKD010000002">
    <property type="protein sequence ID" value="NEV93326.1"/>
    <property type="molecule type" value="Genomic_DNA"/>
</dbReference>